<dbReference type="EMBL" id="PSQE01000006">
    <property type="protein sequence ID" value="RHN53156.1"/>
    <property type="molecule type" value="Genomic_DNA"/>
</dbReference>
<dbReference type="AlphaFoldDB" id="A0A396HIT8"/>
<proteinExistence type="predicted"/>
<gene>
    <name evidence="1" type="ORF">MtrunA17_Chr6g0488391</name>
</gene>
<dbReference type="Proteomes" id="UP000265566">
    <property type="component" value="Chromosome 6"/>
</dbReference>
<comment type="caution">
    <text evidence="1">The sequence shown here is derived from an EMBL/GenBank/DDBJ whole genome shotgun (WGS) entry which is preliminary data.</text>
</comment>
<accession>A0A396HIT8</accession>
<evidence type="ECO:0000313" key="1">
    <source>
        <dbReference type="EMBL" id="RHN53156.1"/>
    </source>
</evidence>
<name>A0A396HIT8_MEDTR</name>
<sequence length="163" mass="19402">MFTFFTFSAYKKERMENTCFCSYADGWCASCKRKYEEEEEERAKPWQQIKQEAIEELAFTFFFFDMLKNNPDVDCSRAKAKDFWSAETYDVKLPWKDLAVGRVCHGRGRGWDSLRRNESMPEHLVDACKRCARAFIRAEFQVCFVPPITIQANFRYALRMIIY</sequence>
<reference evidence="2" key="1">
    <citation type="journal article" date="2018" name="Nat. Plants">
        <title>Whole-genome landscape of Medicago truncatula symbiotic genes.</title>
        <authorList>
            <person name="Pecrix Y."/>
            <person name="Staton S.E."/>
            <person name="Sallet E."/>
            <person name="Lelandais-Briere C."/>
            <person name="Moreau S."/>
            <person name="Carrere S."/>
            <person name="Blein T."/>
            <person name="Jardinaud M.F."/>
            <person name="Latrasse D."/>
            <person name="Zouine M."/>
            <person name="Zahm M."/>
            <person name="Kreplak J."/>
            <person name="Mayjonade B."/>
            <person name="Satge C."/>
            <person name="Perez M."/>
            <person name="Cauet S."/>
            <person name="Marande W."/>
            <person name="Chantry-Darmon C."/>
            <person name="Lopez-Roques C."/>
            <person name="Bouchez O."/>
            <person name="Berard A."/>
            <person name="Debelle F."/>
            <person name="Munos S."/>
            <person name="Bendahmane A."/>
            <person name="Berges H."/>
            <person name="Niebel A."/>
            <person name="Buitink J."/>
            <person name="Frugier F."/>
            <person name="Benhamed M."/>
            <person name="Crespi M."/>
            <person name="Gouzy J."/>
            <person name="Gamas P."/>
        </authorList>
    </citation>
    <scope>NUCLEOTIDE SEQUENCE [LARGE SCALE GENOMIC DNA]</scope>
    <source>
        <strain evidence="2">cv. Jemalong A17</strain>
    </source>
</reference>
<organism evidence="1 2">
    <name type="scientific">Medicago truncatula</name>
    <name type="common">Barrel medic</name>
    <name type="synonym">Medicago tribuloides</name>
    <dbReference type="NCBI Taxonomy" id="3880"/>
    <lineage>
        <taxon>Eukaryota</taxon>
        <taxon>Viridiplantae</taxon>
        <taxon>Streptophyta</taxon>
        <taxon>Embryophyta</taxon>
        <taxon>Tracheophyta</taxon>
        <taxon>Spermatophyta</taxon>
        <taxon>Magnoliopsida</taxon>
        <taxon>eudicotyledons</taxon>
        <taxon>Gunneridae</taxon>
        <taxon>Pentapetalae</taxon>
        <taxon>rosids</taxon>
        <taxon>fabids</taxon>
        <taxon>Fabales</taxon>
        <taxon>Fabaceae</taxon>
        <taxon>Papilionoideae</taxon>
        <taxon>50 kb inversion clade</taxon>
        <taxon>NPAAA clade</taxon>
        <taxon>Hologalegina</taxon>
        <taxon>IRL clade</taxon>
        <taxon>Trifolieae</taxon>
        <taxon>Medicago</taxon>
    </lineage>
</organism>
<evidence type="ECO:0000313" key="2">
    <source>
        <dbReference type="Proteomes" id="UP000265566"/>
    </source>
</evidence>
<dbReference type="Gramene" id="rna37926">
    <property type="protein sequence ID" value="RHN53156.1"/>
    <property type="gene ID" value="gene37926"/>
</dbReference>
<protein>
    <submittedName>
        <fullName evidence="1">Uncharacterized protein</fullName>
    </submittedName>
</protein>